<dbReference type="EMBL" id="QXFT01000328">
    <property type="protein sequence ID" value="KAE9347098.1"/>
    <property type="molecule type" value="Genomic_DNA"/>
</dbReference>
<gene>
    <name evidence="2" type="ORF">PR001_g2355</name>
    <name evidence="1" type="ORF">PR002_g2444</name>
    <name evidence="3" type="ORF">PR003_g7106</name>
</gene>
<organism evidence="2 4">
    <name type="scientific">Phytophthora rubi</name>
    <dbReference type="NCBI Taxonomy" id="129364"/>
    <lineage>
        <taxon>Eukaryota</taxon>
        <taxon>Sar</taxon>
        <taxon>Stramenopiles</taxon>
        <taxon>Oomycota</taxon>
        <taxon>Peronosporomycetes</taxon>
        <taxon>Peronosporales</taxon>
        <taxon>Peronosporaceae</taxon>
        <taxon>Phytophthora</taxon>
    </lineage>
</organism>
<evidence type="ECO:0000313" key="1">
    <source>
        <dbReference type="EMBL" id="KAE9045086.1"/>
    </source>
</evidence>
<accession>A0A6A3PA10</accession>
<sequence>MSSLYLLISVGARSRSVSTTSKVSPSSGASICRGLRQSVPLAQRVQQQIVLRGHEYVGWEW</sequence>
<reference evidence="4 6" key="1">
    <citation type="submission" date="2018-09" db="EMBL/GenBank/DDBJ databases">
        <title>Genomic investigation of the strawberry pathogen Phytophthora fragariae indicates pathogenicity is determined by transcriptional variation in three key races.</title>
        <authorList>
            <person name="Adams T.M."/>
            <person name="Armitage A.D."/>
            <person name="Sobczyk M.K."/>
            <person name="Bates H.J."/>
            <person name="Dunwell J.M."/>
            <person name="Nellist C.F."/>
            <person name="Harrison R.J."/>
        </authorList>
    </citation>
    <scope>NUCLEOTIDE SEQUENCE [LARGE SCALE GENOMIC DNA]</scope>
    <source>
        <strain evidence="2 4">SCRP249</strain>
        <strain evidence="1 6">SCRP324</strain>
        <strain evidence="3 5">SCRP333</strain>
    </source>
</reference>
<comment type="caution">
    <text evidence="2">The sequence shown here is derived from an EMBL/GenBank/DDBJ whole genome shotgun (WGS) entry which is preliminary data.</text>
</comment>
<keyword evidence="5" id="KW-1185">Reference proteome</keyword>
<evidence type="ECO:0000313" key="2">
    <source>
        <dbReference type="EMBL" id="KAE9050494.1"/>
    </source>
</evidence>
<dbReference type="EMBL" id="QXFV01000079">
    <property type="protein sequence ID" value="KAE9050494.1"/>
    <property type="molecule type" value="Genomic_DNA"/>
</dbReference>
<protein>
    <submittedName>
        <fullName evidence="2">Uncharacterized protein</fullName>
    </submittedName>
</protein>
<evidence type="ECO:0000313" key="6">
    <source>
        <dbReference type="Proteomes" id="UP000435112"/>
    </source>
</evidence>
<dbReference type="Proteomes" id="UP000429607">
    <property type="component" value="Unassembled WGS sequence"/>
</dbReference>
<proteinExistence type="predicted"/>
<evidence type="ECO:0000313" key="3">
    <source>
        <dbReference type="EMBL" id="KAE9347098.1"/>
    </source>
</evidence>
<evidence type="ECO:0000313" key="5">
    <source>
        <dbReference type="Proteomes" id="UP000434957"/>
    </source>
</evidence>
<dbReference type="Proteomes" id="UP000435112">
    <property type="component" value="Unassembled WGS sequence"/>
</dbReference>
<dbReference type="Proteomes" id="UP000434957">
    <property type="component" value="Unassembled WGS sequence"/>
</dbReference>
<dbReference type="AlphaFoldDB" id="A0A6A3PA10"/>
<dbReference type="EMBL" id="QXFU01000082">
    <property type="protein sequence ID" value="KAE9045086.1"/>
    <property type="molecule type" value="Genomic_DNA"/>
</dbReference>
<evidence type="ECO:0000313" key="4">
    <source>
        <dbReference type="Proteomes" id="UP000429607"/>
    </source>
</evidence>
<name>A0A6A3PA10_9STRA</name>